<accession>A0A4Z2I405</accession>
<evidence type="ECO:0000313" key="2">
    <source>
        <dbReference type="EMBL" id="TNN72044.1"/>
    </source>
</evidence>
<organism evidence="2 3">
    <name type="scientific">Liparis tanakae</name>
    <name type="common">Tanaka's snailfish</name>
    <dbReference type="NCBI Taxonomy" id="230148"/>
    <lineage>
        <taxon>Eukaryota</taxon>
        <taxon>Metazoa</taxon>
        <taxon>Chordata</taxon>
        <taxon>Craniata</taxon>
        <taxon>Vertebrata</taxon>
        <taxon>Euteleostomi</taxon>
        <taxon>Actinopterygii</taxon>
        <taxon>Neopterygii</taxon>
        <taxon>Teleostei</taxon>
        <taxon>Neoteleostei</taxon>
        <taxon>Acanthomorphata</taxon>
        <taxon>Eupercaria</taxon>
        <taxon>Perciformes</taxon>
        <taxon>Cottioidei</taxon>
        <taxon>Cottales</taxon>
        <taxon>Liparidae</taxon>
        <taxon>Liparis</taxon>
    </lineage>
</organism>
<sequence length="210" mass="23029">MAELHRSNTVRDPDDNLIVRNTTEYSSCSLRALRSDLLMTFRIKTSGSSRAAPPERLLQSGSSRAAPPERRLQSGGSALQKKSNPSVSGNQRSGLRLQMKDVPILGLPSFPSRFPSRLPLRSVILLCLQHSYRISDLRLRLRRVSRSRERRAGLGSRSAVTVTQGSSLRVSSRGRGSAAALCCGALLRRSAAALCCGRRFMRFTTPSAMC</sequence>
<protein>
    <submittedName>
        <fullName evidence="2">Uncharacterized protein</fullName>
    </submittedName>
</protein>
<proteinExistence type="predicted"/>
<dbReference type="AlphaFoldDB" id="A0A4Z2I405"/>
<feature type="compositionally biased region" description="Polar residues" evidence="1">
    <location>
        <begin position="74"/>
        <end position="93"/>
    </location>
</feature>
<comment type="caution">
    <text evidence="2">The sequence shown here is derived from an EMBL/GenBank/DDBJ whole genome shotgun (WGS) entry which is preliminary data.</text>
</comment>
<feature type="region of interest" description="Disordered" evidence="1">
    <location>
        <begin position="48"/>
        <end position="95"/>
    </location>
</feature>
<gene>
    <name evidence="2" type="ORF">EYF80_017832</name>
</gene>
<dbReference type="Proteomes" id="UP000314294">
    <property type="component" value="Unassembled WGS sequence"/>
</dbReference>
<name>A0A4Z2I405_9TELE</name>
<evidence type="ECO:0000256" key="1">
    <source>
        <dbReference type="SAM" id="MobiDB-lite"/>
    </source>
</evidence>
<keyword evidence="3" id="KW-1185">Reference proteome</keyword>
<dbReference type="EMBL" id="SRLO01000143">
    <property type="protein sequence ID" value="TNN72044.1"/>
    <property type="molecule type" value="Genomic_DNA"/>
</dbReference>
<evidence type="ECO:0000313" key="3">
    <source>
        <dbReference type="Proteomes" id="UP000314294"/>
    </source>
</evidence>
<reference evidence="2 3" key="1">
    <citation type="submission" date="2019-03" db="EMBL/GenBank/DDBJ databases">
        <title>First draft genome of Liparis tanakae, snailfish: a comprehensive survey of snailfish specific genes.</title>
        <authorList>
            <person name="Kim W."/>
            <person name="Song I."/>
            <person name="Jeong J.-H."/>
            <person name="Kim D."/>
            <person name="Kim S."/>
            <person name="Ryu S."/>
            <person name="Song J.Y."/>
            <person name="Lee S.K."/>
        </authorList>
    </citation>
    <scope>NUCLEOTIDE SEQUENCE [LARGE SCALE GENOMIC DNA]</scope>
    <source>
        <tissue evidence="2">Muscle</tissue>
    </source>
</reference>